<accession>A0A2T1HML8</accession>
<sequence length="418" mass="45112">MTISRRGILKTVAAGAGFAATGGLGRAWAQGTGPIRIGYLLPLTGSQATYAPDCQLSAQIAVDQINQAGGVLGRTLELVVRDDKANANAAISAARELIGDGVNLFVGGLNTVSGLAVSGIMPEANGVFMSCGAIADTLTHEAFNRNYFRITDSSYVRCHAQARLAAERYPDVTRWGAMIPDAEFGHAVWKAFSHGLRQDYPQIAKKQPEISDPILFKYGAIDFKNQVASLMQLPVEAVYQSLTGEDFLTLLTQARPLGLTRKIKLFMDLSGELIYAKTLKKNLPETFWSASHWYYGSYLDNPIGKALYDEYVARTKDTHPTGYMGPPHMCLYAYANAIKAAGSTETAAVIGALEGMSFESCKGRITFRKEDHQAIGDVNLIKLGPKAEEPGWAVSDQVKLNSAAIAEPPSPGQPIRYA</sequence>
<gene>
    <name evidence="6" type="ORF">SLNSH_21725</name>
</gene>
<dbReference type="AlphaFoldDB" id="A0A2T1HML8"/>
<dbReference type="InterPro" id="IPR000709">
    <property type="entry name" value="Leu_Ile_Val-bd"/>
</dbReference>
<reference evidence="7" key="1">
    <citation type="submission" date="2018-03" db="EMBL/GenBank/DDBJ databases">
        <authorList>
            <person name="Sun L."/>
            <person name="Liu H."/>
            <person name="Chen W."/>
            <person name="Huang K."/>
            <person name="Liu W."/>
            <person name="Gao X."/>
        </authorList>
    </citation>
    <scope>NUCLEOTIDE SEQUENCE [LARGE SCALE GENOMIC DNA]</scope>
    <source>
        <strain evidence="7">SH9</strain>
    </source>
</reference>
<evidence type="ECO:0000256" key="2">
    <source>
        <dbReference type="ARBA" id="ARBA00022448"/>
    </source>
</evidence>
<organism evidence="6 7">
    <name type="scientific">Alsobacter soli</name>
    <dbReference type="NCBI Taxonomy" id="2109933"/>
    <lineage>
        <taxon>Bacteria</taxon>
        <taxon>Pseudomonadati</taxon>
        <taxon>Pseudomonadota</taxon>
        <taxon>Alphaproteobacteria</taxon>
        <taxon>Hyphomicrobiales</taxon>
        <taxon>Alsobacteraceae</taxon>
        <taxon>Alsobacter</taxon>
    </lineage>
</organism>
<dbReference type="PRINTS" id="PR00337">
    <property type="entry name" value="LEUILEVALBP"/>
</dbReference>
<proteinExistence type="inferred from homology"/>
<evidence type="ECO:0000256" key="3">
    <source>
        <dbReference type="ARBA" id="ARBA00022729"/>
    </source>
</evidence>
<keyword evidence="3" id="KW-0732">Signal</keyword>
<keyword evidence="2" id="KW-0813">Transport</keyword>
<dbReference type="PANTHER" id="PTHR30483">
    <property type="entry name" value="LEUCINE-SPECIFIC-BINDING PROTEIN"/>
    <property type="match status" value="1"/>
</dbReference>
<dbReference type="RefSeq" id="WP_106339926.1">
    <property type="nucleotide sequence ID" value="NZ_PVZS01000035.1"/>
</dbReference>
<dbReference type="EMBL" id="PVZS01000035">
    <property type="protein sequence ID" value="PSC02904.1"/>
    <property type="molecule type" value="Genomic_DNA"/>
</dbReference>
<evidence type="ECO:0000259" key="5">
    <source>
        <dbReference type="Pfam" id="PF13458"/>
    </source>
</evidence>
<comment type="caution">
    <text evidence="6">The sequence shown here is derived from an EMBL/GenBank/DDBJ whole genome shotgun (WGS) entry which is preliminary data.</text>
</comment>
<evidence type="ECO:0000313" key="7">
    <source>
        <dbReference type="Proteomes" id="UP000239772"/>
    </source>
</evidence>
<evidence type="ECO:0000313" key="6">
    <source>
        <dbReference type="EMBL" id="PSC02904.1"/>
    </source>
</evidence>
<dbReference type="InterPro" id="IPR028082">
    <property type="entry name" value="Peripla_BP_I"/>
</dbReference>
<dbReference type="InterPro" id="IPR051010">
    <property type="entry name" value="BCAA_transport"/>
</dbReference>
<name>A0A2T1HML8_9HYPH</name>
<dbReference type="Gene3D" id="3.40.50.2300">
    <property type="match status" value="2"/>
</dbReference>
<dbReference type="Proteomes" id="UP000239772">
    <property type="component" value="Unassembled WGS sequence"/>
</dbReference>
<feature type="domain" description="Leucine-binding protein" evidence="5">
    <location>
        <begin position="34"/>
        <end position="383"/>
    </location>
</feature>
<dbReference type="SUPFAM" id="SSF53822">
    <property type="entry name" value="Periplasmic binding protein-like I"/>
    <property type="match status" value="1"/>
</dbReference>
<protein>
    <submittedName>
        <fullName evidence="6">Branched-chain amino acid ABC transporter substrate-binding protein</fullName>
    </submittedName>
</protein>
<keyword evidence="4" id="KW-0029">Amino-acid transport</keyword>
<dbReference type="OrthoDB" id="8043158at2"/>
<dbReference type="Pfam" id="PF13458">
    <property type="entry name" value="Peripla_BP_6"/>
    <property type="match status" value="1"/>
</dbReference>
<dbReference type="InterPro" id="IPR006311">
    <property type="entry name" value="TAT_signal"/>
</dbReference>
<evidence type="ECO:0000256" key="1">
    <source>
        <dbReference type="ARBA" id="ARBA00010062"/>
    </source>
</evidence>
<dbReference type="GO" id="GO:0006865">
    <property type="term" value="P:amino acid transport"/>
    <property type="evidence" value="ECO:0007669"/>
    <property type="project" value="UniProtKB-KW"/>
</dbReference>
<keyword evidence="7" id="KW-1185">Reference proteome</keyword>
<dbReference type="CDD" id="cd06330">
    <property type="entry name" value="PBP1_As_SBP-like"/>
    <property type="match status" value="1"/>
</dbReference>
<dbReference type="PROSITE" id="PS51318">
    <property type="entry name" value="TAT"/>
    <property type="match status" value="1"/>
</dbReference>
<dbReference type="InterPro" id="IPR028081">
    <property type="entry name" value="Leu-bd"/>
</dbReference>
<evidence type="ECO:0000256" key="4">
    <source>
        <dbReference type="ARBA" id="ARBA00022970"/>
    </source>
</evidence>
<comment type="similarity">
    <text evidence="1">Belongs to the leucine-binding protein family.</text>
</comment>